<evidence type="ECO:0000256" key="8">
    <source>
        <dbReference type="ARBA" id="ARBA00023098"/>
    </source>
</evidence>
<evidence type="ECO:0000256" key="9">
    <source>
        <dbReference type="ARBA" id="ARBA00023140"/>
    </source>
</evidence>
<evidence type="ECO:0000256" key="13">
    <source>
        <dbReference type="ARBA" id="ARBA00038849"/>
    </source>
</evidence>
<comment type="catalytic activity">
    <reaction evidence="16">
        <text>(2E)-tetradecenoyl-CoA + NADPH + H(+) = tetradecanoyl-CoA + NADP(+)</text>
        <dbReference type="Rhea" id="RHEA:44968"/>
        <dbReference type="ChEBI" id="CHEBI:15378"/>
        <dbReference type="ChEBI" id="CHEBI:57385"/>
        <dbReference type="ChEBI" id="CHEBI:57783"/>
        <dbReference type="ChEBI" id="CHEBI:58349"/>
        <dbReference type="ChEBI" id="CHEBI:61405"/>
    </reaction>
    <physiologicalReaction direction="left-to-right" evidence="16">
        <dbReference type="Rhea" id="RHEA:44969"/>
    </physiologicalReaction>
</comment>
<keyword evidence="6" id="KW-0521">NADP</keyword>
<evidence type="ECO:0000256" key="12">
    <source>
        <dbReference type="ARBA" id="ARBA00038622"/>
    </source>
</evidence>
<evidence type="ECO:0000256" key="6">
    <source>
        <dbReference type="ARBA" id="ARBA00022857"/>
    </source>
</evidence>
<evidence type="ECO:0000256" key="15">
    <source>
        <dbReference type="ARBA" id="ARBA00047570"/>
    </source>
</evidence>
<gene>
    <name evidence="21" type="ORF">CEV33_4783</name>
</gene>
<comment type="catalytic activity">
    <reaction evidence="17">
        <text>(2E)-hexenoyl-CoA + NADPH + H(+) = hexanoyl-CoA + NADP(+)</text>
        <dbReference type="Rhea" id="RHEA:44956"/>
        <dbReference type="ChEBI" id="CHEBI:15378"/>
        <dbReference type="ChEBI" id="CHEBI:57783"/>
        <dbReference type="ChEBI" id="CHEBI:58349"/>
        <dbReference type="ChEBI" id="CHEBI:62077"/>
        <dbReference type="ChEBI" id="CHEBI:62620"/>
    </reaction>
    <physiologicalReaction direction="left-to-right" evidence="17">
        <dbReference type="Rhea" id="RHEA:44957"/>
    </physiologicalReaction>
</comment>
<organism evidence="21 22">
    <name type="scientific">Brucella grignonensis</name>
    <dbReference type="NCBI Taxonomy" id="94627"/>
    <lineage>
        <taxon>Bacteria</taxon>
        <taxon>Pseudomonadati</taxon>
        <taxon>Pseudomonadota</taxon>
        <taxon>Alphaproteobacteria</taxon>
        <taxon>Hyphomicrobiales</taxon>
        <taxon>Brucellaceae</taxon>
        <taxon>Brucella/Ochrobactrum group</taxon>
        <taxon>Brucella</taxon>
    </lineage>
</organism>
<dbReference type="EMBL" id="NNRL01000085">
    <property type="protein sequence ID" value="OYR21498.1"/>
    <property type="molecule type" value="Genomic_DNA"/>
</dbReference>
<dbReference type="Proteomes" id="UP000216478">
    <property type="component" value="Unassembled WGS sequence"/>
</dbReference>
<comment type="subunit">
    <text evidence="12">Interacts with PEX5, probably required to target it into peroxisomes.</text>
</comment>
<keyword evidence="8" id="KW-0443">Lipid metabolism</keyword>
<reference evidence="21 22" key="1">
    <citation type="submission" date="2017-07" db="EMBL/GenBank/DDBJ databases">
        <title>Phylogenetic study on the rhizospheric bacterium Ochrobactrum sp. A44.</title>
        <authorList>
            <person name="Krzyzanowska D.M."/>
            <person name="Ossowicki A."/>
            <person name="Rajewska M."/>
            <person name="Maciag T."/>
            <person name="Kaczynski Z."/>
            <person name="Czerwicka M."/>
            <person name="Jafra S."/>
        </authorList>
    </citation>
    <scope>NUCLEOTIDE SEQUENCE [LARGE SCALE GENOMIC DNA]</scope>
    <source>
        <strain evidence="21 22">OgA9a</strain>
    </source>
</reference>
<comment type="catalytic activity">
    <reaction evidence="19">
        <text>(2E)-decenoyl-CoA + NADPH + H(+) = decanoyl-CoA + NADP(+)</text>
        <dbReference type="Rhea" id="RHEA:44960"/>
        <dbReference type="ChEBI" id="CHEBI:15378"/>
        <dbReference type="ChEBI" id="CHEBI:57783"/>
        <dbReference type="ChEBI" id="CHEBI:58349"/>
        <dbReference type="ChEBI" id="CHEBI:61406"/>
        <dbReference type="ChEBI" id="CHEBI:61430"/>
    </reaction>
    <physiologicalReaction direction="left-to-right" evidence="19">
        <dbReference type="Rhea" id="RHEA:44961"/>
    </physiologicalReaction>
</comment>
<keyword evidence="9" id="KW-0576">Peroxisome</keyword>
<evidence type="ECO:0000256" key="7">
    <source>
        <dbReference type="ARBA" id="ARBA00023002"/>
    </source>
</evidence>
<evidence type="ECO:0000313" key="21">
    <source>
        <dbReference type="EMBL" id="OYR21498.1"/>
    </source>
</evidence>
<dbReference type="GO" id="GO:0006633">
    <property type="term" value="P:fatty acid biosynthetic process"/>
    <property type="evidence" value="ECO:0007669"/>
    <property type="project" value="UniProtKB-KW"/>
</dbReference>
<dbReference type="AlphaFoldDB" id="A0A256G386"/>
<keyword evidence="7" id="KW-0560">Oxidoreductase</keyword>
<comment type="caution">
    <text evidence="21">The sequence shown here is derived from an EMBL/GenBank/DDBJ whole genome shotgun (WGS) entry which is preliminary data.</text>
</comment>
<dbReference type="SUPFAM" id="SSF51735">
    <property type="entry name" value="NAD(P)-binding Rossmann-fold domains"/>
    <property type="match status" value="1"/>
</dbReference>
<evidence type="ECO:0000256" key="20">
    <source>
        <dbReference type="ARBA" id="ARBA00049559"/>
    </source>
</evidence>
<dbReference type="InterPro" id="IPR002347">
    <property type="entry name" value="SDR_fam"/>
</dbReference>
<evidence type="ECO:0000256" key="10">
    <source>
        <dbReference type="ARBA" id="ARBA00023160"/>
    </source>
</evidence>
<dbReference type="PANTHER" id="PTHR24317:SF7">
    <property type="entry name" value="PEROXISOMAL TRANS-2-ENOYL-COA REDUCTASE"/>
    <property type="match status" value="1"/>
</dbReference>
<keyword evidence="22" id="KW-1185">Reference proteome</keyword>
<name>A0A256G386_9HYPH</name>
<comment type="catalytic activity">
    <reaction evidence="20">
        <text>(2E)-octenoyl-CoA + NADPH + H(+) = octanoyl-CoA + NADP(+)</text>
        <dbReference type="Rhea" id="RHEA:44952"/>
        <dbReference type="ChEBI" id="CHEBI:15378"/>
        <dbReference type="ChEBI" id="CHEBI:57386"/>
        <dbReference type="ChEBI" id="CHEBI:57783"/>
        <dbReference type="ChEBI" id="CHEBI:58349"/>
        <dbReference type="ChEBI" id="CHEBI:62242"/>
    </reaction>
    <physiologicalReaction direction="left-to-right" evidence="20">
        <dbReference type="Rhea" id="RHEA:44953"/>
    </physiologicalReaction>
</comment>
<keyword evidence="3" id="KW-0444">Lipid biosynthesis</keyword>
<evidence type="ECO:0000256" key="19">
    <source>
        <dbReference type="ARBA" id="ARBA00049386"/>
    </source>
</evidence>
<evidence type="ECO:0000256" key="2">
    <source>
        <dbReference type="ARBA" id="ARBA00005189"/>
    </source>
</evidence>
<evidence type="ECO:0000256" key="4">
    <source>
        <dbReference type="ARBA" id="ARBA00022553"/>
    </source>
</evidence>
<keyword evidence="5" id="KW-0276">Fatty acid metabolism</keyword>
<evidence type="ECO:0000256" key="14">
    <source>
        <dbReference type="ARBA" id="ARBA00041063"/>
    </source>
</evidence>
<comment type="pathway">
    <text evidence="2">Lipid metabolism.</text>
</comment>
<evidence type="ECO:0000256" key="18">
    <source>
        <dbReference type="ARBA" id="ARBA00049251"/>
    </source>
</evidence>
<comment type="subcellular location">
    <subcellularLocation>
        <location evidence="1">Peroxisome</location>
    </subcellularLocation>
</comment>
<dbReference type="PANTHER" id="PTHR24317">
    <property type="entry name" value="PEROXISOMAL TRANS-2-ENOYL-COA REDUCTASE"/>
    <property type="match status" value="1"/>
</dbReference>
<dbReference type="InterPro" id="IPR052388">
    <property type="entry name" value="Peroxisomal_t2-enoyl-CoA_red"/>
</dbReference>
<evidence type="ECO:0000256" key="17">
    <source>
        <dbReference type="ARBA" id="ARBA00049108"/>
    </source>
</evidence>
<evidence type="ECO:0000256" key="1">
    <source>
        <dbReference type="ARBA" id="ARBA00004275"/>
    </source>
</evidence>
<comment type="function">
    <text evidence="11">Participates in chain elongation of fatty acids. Catalyzes the reduction of trans-2-enoyl-CoAs of varying chain lengths from 6:1 to 16:1, having maximum activity with 10:1 CoA. Has no 2,4-dienoyl-CoA reductase activity.</text>
</comment>
<sequence length="72" mass="7542">MPSMMLQKQIFFEGNRDAILLSRGANPDEVAAAVVFLLGPDASFITGADLPVDGGMTGGGIYWRIGKATGNL</sequence>
<dbReference type="Pfam" id="PF13561">
    <property type="entry name" value="adh_short_C2"/>
    <property type="match status" value="1"/>
</dbReference>
<evidence type="ECO:0000256" key="3">
    <source>
        <dbReference type="ARBA" id="ARBA00022516"/>
    </source>
</evidence>
<keyword evidence="4" id="KW-0597">Phosphoprotein</keyword>
<accession>A0A256G386</accession>
<dbReference type="Gene3D" id="3.40.50.720">
    <property type="entry name" value="NAD(P)-binding Rossmann-like Domain"/>
    <property type="match status" value="1"/>
</dbReference>
<comment type="catalytic activity">
    <reaction evidence="15">
        <text>(2E)-dodecenoyl-CoA + NADPH + H(+) = dodecanoyl-CoA + NADP(+)</text>
        <dbReference type="Rhea" id="RHEA:44964"/>
        <dbReference type="ChEBI" id="CHEBI:15378"/>
        <dbReference type="ChEBI" id="CHEBI:57330"/>
        <dbReference type="ChEBI" id="CHEBI:57375"/>
        <dbReference type="ChEBI" id="CHEBI:57783"/>
        <dbReference type="ChEBI" id="CHEBI:58349"/>
    </reaction>
    <physiologicalReaction direction="left-to-right" evidence="15">
        <dbReference type="Rhea" id="RHEA:44965"/>
    </physiologicalReaction>
</comment>
<evidence type="ECO:0000256" key="5">
    <source>
        <dbReference type="ARBA" id="ARBA00022832"/>
    </source>
</evidence>
<protein>
    <recommendedName>
        <fullName evidence="14">Peroxisomal trans-2-enoyl-CoA reductase</fullName>
        <ecNumber evidence="13">1.3.1.38</ecNumber>
    </recommendedName>
</protein>
<proteinExistence type="predicted"/>
<evidence type="ECO:0000256" key="16">
    <source>
        <dbReference type="ARBA" id="ARBA00048686"/>
    </source>
</evidence>
<dbReference type="InterPro" id="IPR036291">
    <property type="entry name" value="NAD(P)-bd_dom_sf"/>
</dbReference>
<dbReference type="GO" id="GO:0019166">
    <property type="term" value="F:trans-2-enoyl-CoA reductase (NADPH) activity"/>
    <property type="evidence" value="ECO:0007669"/>
    <property type="project" value="UniProtKB-EC"/>
</dbReference>
<keyword evidence="10" id="KW-0275">Fatty acid biosynthesis</keyword>
<evidence type="ECO:0000313" key="22">
    <source>
        <dbReference type="Proteomes" id="UP000216478"/>
    </source>
</evidence>
<comment type="catalytic activity">
    <reaction evidence="18">
        <text>a (2E)-enoyl-CoA + NADPH + H(+) = a 2,3-saturated acyl-CoA + NADP(+)</text>
        <dbReference type="Rhea" id="RHEA:33763"/>
        <dbReference type="ChEBI" id="CHEBI:15378"/>
        <dbReference type="ChEBI" id="CHEBI:57783"/>
        <dbReference type="ChEBI" id="CHEBI:58349"/>
        <dbReference type="ChEBI" id="CHEBI:58856"/>
        <dbReference type="ChEBI" id="CHEBI:65111"/>
        <dbReference type="EC" id="1.3.1.38"/>
    </reaction>
    <physiologicalReaction direction="left-to-right" evidence="18">
        <dbReference type="Rhea" id="RHEA:33764"/>
    </physiologicalReaction>
</comment>
<dbReference type="EC" id="1.3.1.38" evidence="13"/>
<evidence type="ECO:0000256" key="11">
    <source>
        <dbReference type="ARBA" id="ARBA00037124"/>
    </source>
</evidence>